<comment type="caution">
    <text evidence="9">The sequence shown here is derived from an EMBL/GenBank/DDBJ whole genome shotgun (WGS) entry which is preliminary data.</text>
</comment>
<evidence type="ECO:0000313" key="9">
    <source>
        <dbReference type="EMBL" id="MBP1039491.1"/>
    </source>
</evidence>
<feature type="transmembrane region" description="Helical" evidence="7">
    <location>
        <begin position="889"/>
        <end position="915"/>
    </location>
</feature>
<evidence type="ECO:0000256" key="6">
    <source>
        <dbReference type="SAM" id="Coils"/>
    </source>
</evidence>
<protein>
    <submittedName>
        <fullName evidence="9">FtsX-like permease family protein</fullName>
    </submittedName>
</protein>
<feature type="domain" description="ABC3 transporter permease C-terminal" evidence="8">
    <location>
        <begin position="892"/>
        <end position="1009"/>
    </location>
</feature>
<evidence type="ECO:0000256" key="4">
    <source>
        <dbReference type="ARBA" id="ARBA00022989"/>
    </source>
</evidence>
<evidence type="ECO:0000313" key="10">
    <source>
        <dbReference type="Proteomes" id="UP000674938"/>
    </source>
</evidence>
<keyword evidence="6" id="KW-0175">Coiled coil</keyword>
<dbReference type="AlphaFoldDB" id="A0A940STW6"/>
<dbReference type="EMBL" id="JAEEGA010000001">
    <property type="protein sequence ID" value="MBP1039491.1"/>
    <property type="molecule type" value="Genomic_DNA"/>
</dbReference>
<keyword evidence="10" id="KW-1185">Reference proteome</keyword>
<evidence type="ECO:0000256" key="7">
    <source>
        <dbReference type="SAM" id="Phobius"/>
    </source>
</evidence>
<feature type="transmembrane region" description="Helical" evidence="7">
    <location>
        <begin position="542"/>
        <end position="568"/>
    </location>
</feature>
<feature type="transmembrane region" description="Helical" evidence="7">
    <location>
        <begin position="20"/>
        <end position="37"/>
    </location>
</feature>
<proteinExistence type="predicted"/>
<evidence type="ECO:0000259" key="8">
    <source>
        <dbReference type="Pfam" id="PF02687"/>
    </source>
</evidence>
<feature type="coiled-coil region" evidence="6">
    <location>
        <begin position="247"/>
        <end position="362"/>
    </location>
</feature>
<gene>
    <name evidence="9" type="ORF">I6N95_00585</name>
</gene>
<feature type="domain" description="ABC3 transporter permease C-terminal" evidence="8">
    <location>
        <begin position="495"/>
        <end position="615"/>
    </location>
</feature>
<evidence type="ECO:0000256" key="1">
    <source>
        <dbReference type="ARBA" id="ARBA00004651"/>
    </source>
</evidence>
<accession>A0A940STW6</accession>
<sequence>MQRILRKDLVREVKKSFARFISIAILIGMGTTFFIGLNSAAPTMLHTANAYFKEYHYQDLKVIAPVAFNLEDVQQLSEIDLVENGTLGHLAQTLTQPGNLVLEVLSFKDQKEQFKLIEGRYPEISGELVLDSKGRKNYQLGEELSFLEGGNHDPAFKETPYKIVGFVESTRYISKNARGVSAIGNGSVDLFGLIGEGDFTQEPNTIDIELVPKSRQKNVYSSAYEADLVKAKAAVDVFVETKIAETTSDIKSELQDQEKDLAKQQREVAEQEKELAEELQELSDKKVSLEEEKKQALAAYETAQNLLTEHREQLTEVKNRLSISEGAIASEGKRLESVAKQIATQQEELAQLQGQADSQESLSQLEETYQRLVASYEKEAGLHQIELGKLSVIRQQFLSIDQLVQLETVNLPDVDLITAQFANLEKERSDGAKQLADSLAKLKETSTEFDNGLAELTREEAKAELLSYKIQGIDETETFTPFKENIERLGVVSKVVPFVFFFVAFIITTTLILRMIDQSREQIGTLLALGIHRRQIIKKYTLYTLISSVIGLGLGIYLGVFGLSQVIINLYSPMYNFSDYQSQVYPSYIIISLLASVISVVIIPYVVYSRLFKLPALQLIRPKVASSGKRLLIERIPGLWRQVPFFFQRTIRNIMSYKVRMSILLIGFVGCMSLLFISFGARNSVDQLQKKQFYEVFKYDVSVGLADVTSTEEEAEYSTYMTEKKMKHLPVFQEKWESLTADKKRIETFLVSPEESKVFHQYIEMTDADSGKSLTLGESDVVVTEKLAKIFQLKVGDTWPMVNSEGLTITPKVTKIVKNYYLHYVYLGKKAYEQLLGEPAVYQRDFLLVEKWGDKASEELLNLPAVNNVHTRQRDIEKMEEMTAQLNNLIVVLIVAAVLLGLVVLYNLAYITILERKQEIAVMRVMGYRQKQLTRYIFREILLLGFLGILLGSVIGKGLHQLVMEQVELEFLFFPQIEWLKVFNESGFTLLIIASLLMILMHRKIKQINTVEALKVKD</sequence>
<keyword evidence="5 7" id="KW-0472">Membrane</keyword>
<feature type="transmembrane region" description="Helical" evidence="7">
    <location>
        <begin position="588"/>
        <end position="608"/>
    </location>
</feature>
<keyword evidence="4 7" id="KW-1133">Transmembrane helix</keyword>
<feature type="transmembrane region" description="Helical" evidence="7">
    <location>
        <begin position="936"/>
        <end position="959"/>
    </location>
</feature>
<evidence type="ECO:0000256" key="3">
    <source>
        <dbReference type="ARBA" id="ARBA00022692"/>
    </source>
</evidence>
<dbReference type="Proteomes" id="UP000674938">
    <property type="component" value="Unassembled WGS sequence"/>
</dbReference>
<feature type="transmembrane region" description="Helical" evidence="7">
    <location>
        <begin position="979"/>
        <end position="1000"/>
    </location>
</feature>
<dbReference type="Pfam" id="PF02687">
    <property type="entry name" value="FtsX"/>
    <property type="match status" value="2"/>
</dbReference>
<feature type="transmembrane region" description="Helical" evidence="7">
    <location>
        <begin position="495"/>
        <end position="513"/>
    </location>
</feature>
<reference evidence="9" key="1">
    <citation type="submission" date="2020-12" db="EMBL/GenBank/DDBJ databases">
        <title>Vagococcus allomyrinae sp. nov. and Enterococcus lavae sp. nov., isolated from the larvae of Allomyrina dichotoma.</title>
        <authorList>
            <person name="Lee S.D."/>
        </authorList>
    </citation>
    <scope>NUCLEOTIDE SEQUENCE</scope>
    <source>
        <strain evidence="9">BWB3-3</strain>
    </source>
</reference>
<dbReference type="PANTHER" id="PTHR30287">
    <property type="entry name" value="MEMBRANE COMPONENT OF PREDICTED ABC SUPERFAMILY METABOLITE UPTAKE TRANSPORTER"/>
    <property type="match status" value="1"/>
</dbReference>
<keyword evidence="2" id="KW-1003">Cell membrane</keyword>
<dbReference type="InterPro" id="IPR003838">
    <property type="entry name" value="ABC3_permease_C"/>
</dbReference>
<dbReference type="PANTHER" id="PTHR30287:SF1">
    <property type="entry name" value="INNER MEMBRANE PROTEIN"/>
    <property type="match status" value="1"/>
</dbReference>
<comment type="subcellular location">
    <subcellularLocation>
        <location evidence="1">Cell membrane</location>
        <topology evidence="1">Multi-pass membrane protein</topology>
    </subcellularLocation>
</comment>
<evidence type="ECO:0000256" key="2">
    <source>
        <dbReference type="ARBA" id="ARBA00022475"/>
    </source>
</evidence>
<evidence type="ECO:0000256" key="5">
    <source>
        <dbReference type="ARBA" id="ARBA00023136"/>
    </source>
</evidence>
<feature type="transmembrane region" description="Helical" evidence="7">
    <location>
        <begin position="661"/>
        <end position="681"/>
    </location>
</feature>
<name>A0A940STW6_9ENTE</name>
<dbReference type="RefSeq" id="WP_209524396.1">
    <property type="nucleotide sequence ID" value="NZ_JAEEGA010000001.1"/>
</dbReference>
<dbReference type="InterPro" id="IPR038766">
    <property type="entry name" value="Membrane_comp_ABC_pdt"/>
</dbReference>
<keyword evidence="3 7" id="KW-0812">Transmembrane</keyword>
<dbReference type="GO" id="GO:0005886">
    <property type="term" value="C:plasma membrane"/>
    <property type="evidence" value="ECO:0007669"/>
    <property type="project" value="UniProtKB-SubCell"/>
</dbReference>
<organism evidence="9 10">
    <name type="scientific">Vagococcus allomyrinae</name>
    <dbReference type="NCBI Taxonomy" id="2794353"/>
    <lineage>
        <taxon>Bacteria</taxon>
        <taxon>Bacillati</taxon>
        <taxon>Bacillota</taxon>
        <taxon>Bacilli</taxon>
        <taxon>Lactobacillales</taxon>
        <taxon>Enterococcaceae</taxon>
        <taxon>Vagococcus</taxon>
    </lineage>
</organism>